<gene>
    <name evidence="17" type="primary">tkt_2</name>
    <name evidence="17" type="ORF">NCTC10125_00468</name>
</gene>
<dbReference type="NCBIfam" id="NF004558">
    <property type="entry name" value="PRK05899.2-4"/>
    <property type="match status" value="1"/>
</dbReference>
<name>A0AAJ5NLI2_9BACT</name>
<evidence type="ECO:0000313" key="17">
    <source>
        <dbReference type="EMBL" id="VEU61935.1"/>
    </source>
</evidence>
<comment type="similarity">
    <text evidence="7">Belongs to the transketolase family.</text>
</comment>
<accession>A0AAJ5NLI2</accession>
<dbReference type="Gene3D" id="3.40.50.920">
    <property type="match status" value="1"/>
</dbReference>
<comment type="cofactor">
    <cofactor evidence="1">
        <name>Ca(2+)</name>
        <dbReference type="ChEBI" id="CHEBI:29108"/>
    </cofactor>
</comment>
<comment type="catalytic activity">
    <reaction evidence="15">
        <text>D-sedoheptulose 7-phosphate + D-glyceraldehyde 3-phosphate = aldehydo-D-ribose 5-phosphate + D-xylulose 5-phosphate</text>
        <dbReference type="Rhea" id="RHEA:10508"/>
        <dbReference type="ChEBI" id="CHEBI:57483"/>
        <dbReference type="ChEBI" id="CHEBI:57737"/>
        <dbReference type="ChEBI" id="CHEBI:58273"/>
        <dbReference type="ChEBI" id="CHEBI:59776"/>
        <dbReference type="EC" id="2.2.1.1"/>
    </reaction>
</comment>
<dbReference type="InterPro" id="IPR020826">
    <property type="entry name" value="Transketolase_BS"/>
</dbReference>
<dbReference type="InterPro" id="IPR009014">
    <property type="entry name" value="Transketo_C/PFOR_II"/>
</dbReference>
<dbReference type="GO" id="GO:0005829">
    <property type="term" value="C:cytosol"/>
    <property type="evidence" value="ECO:0007669"/>
    <property type="project" value="TreeGrafter"/>
</dbReference>
<dbReference type="PANTHER" id="PTHR43522:SF2">
    <property type="entry name" value="TRANSKETOLASE 1-RELATED"/>
    <property type="match status" value="1"/>
</dbReference>
<evidence type="ECO:0000256" key="13">
    <source>
        <dbReference type="ARBA" id="ARBA00022842"/>
    </source>
</evidence>
<dbReference type="Proteomes" id="UP000289629">
    <property type="component" value="Chromosome"/>
</dbReference>
<comment type="function">
    <text evidence="6">Catalyzes the transfer of a two-carbon ketol group from a ketose donor to an aldose acceptor, via a covalent intermediate with the cofactor thiamine pyrophosphate.</text>
</comment>
<evidence type="ECO:0000256" key="9">
    <source>
        <dbReference type="ARBA" id="ARBA00013152"/>
    </source>
</evidence>
<comment type="cofactor">
    <cofactor evidence="3">
        <name>Co(2+)</name>
        <dbReference type="ChEBI" id="CHEBI:48828"/>
    </cofactor>
</comment>
<dbReference type="PANTHER" id="PTHR43522">
    <property type="entry name" value="TRANSKETOLASE"/>
    <property type="match status" value="1"/>
</dbReference>
<comment type="cofactor">
    <cofactor evidence="4">
        <name>Mg(2+)</name>
        <dbReference type="ChEBI" id="CHEBI:18420"/>
    </cofactor>
</comment>
<keyword evidence="14" id="KW-0786">Thiamine pyrophosphate</keyword>
<keyword evidence="10 17" id="KW-0808">Transferase</keyword>
<dbReference type="Pfam" id="PF22613">
    <property type="entry name" value="Transketolase_C_1"/>
    <property type="match status" value="1"/>
</dbReference>
<evidence type="ECO:0000256" key="8">
    <source>
        <dbReference type="ARBA" id="ARBA00011738"/>
    </source>
</evidence>
<dbReference type="GO" id="GO:0046872">
    <property type="term" value="F:metal ion binding"/>
    <property type="evidence" value="ECO:0007669"/>
    <property type="project" value="UniProtKB-KW"/>
</dbReference>
<evidence type="ECO:0000256" key="7">
    <source>
        <dbReference type="ARBA" id="ARBA00007131"/>
    </source>
</evidence>
<keyword evidence="13" id="KW-0460">Magnesium</keyword>
<dbReference type="InterPro" id="IPR029061">
    <property type="entry name" value="THDP-binding"/>
</dbReference>
<dbReference type="InterPro" id="IPR005475">
    <property type="entry name" value="Transketolase-like_Pyr-bd"/>
</dbReference>
<keyword evidence="11" id="KW-0479">Metal-binding</keyword>
<evidence type="ECO:0000256" key="10">
    <source>
        <dbReference type="ARBA" id="ARBA00022679"/>
    </source>
</evidence>
<dbReference type="InterPro" id="IPR055152">
    <property type="entry name" value="Transketolase-like_C_2"/>
</dbReference>
<comment type="cofactor">
    <cofactor evidence="5">
        <name>thiamine diphosphate</name>
        <dbReference type="ChEBI" id="CHEBI:58937"/>
    </cofactor>
</comment>
<dbReference type="FunFam" id="3.40.50.970:FF:000045">
    <property type="entry name" value="Transketolase"/>
    <property type="match status" value="1"/>
</dbReference>
<dbReference type="SMART" id="SM00861">
    <property type="entry name" value="Transket_pyr"/>
    <property type="match status" value="1"/>
</dbReference>
<reference evidence="17 18" key="1">
    <citation type="submission" date="2019-01" db="EMBL/GenBank/DDBJ databases">
        <authorList>
            <consortium name="Pathogen Informatics"/>
        </authorList>
    </citation>
    <scope>NUCLEOTIDE SEQUENCE [LARGE SCALE GENOMIC DNA]</scope>
    <source>
        <strain evidence="17 18">NCTC10125</strain>
    </source>
</reference>
<dbReference type="SUPFAM" id="SSF52518">
    <property type="entry name" value="Thiamin diphosphate-binding fold (THDP-binding)"/>
    <property type="match status" value="2"/>
</dbReference>
<evidence type="ECO:0000256" key="6">
    <source>
        <dbReference type="ARBA" id="ARBA00002931"/>
    </source>
</evidence>
<comment type="subunit">
    <text evidence="8">Homodimer.</text>
</comment>
<dbReference type="InterPro" id="IPR033247">
    <property type="entry name" value="Transketolase_fam"/>
</dbReference>
<protein>
    <recommendedName>
        <fullName evidence="9">transketolase</fullName>
        <ecNumber evidence="9">2.2.1.1</ecNumber>
    </recommendedName>
</protein>
<dbReference type="Pfam" id="PF02779">
    <property type="entry name" value="Transket_pyr"/>
    <property type="match status" value="1"/>
</dbReference>
<sequence length="615" mass="68020">MVKKNIDEIVVNSLKMHGVAAVNKANSGHPGVILSAAKMVYALYRDHMNFDVSDPNWINRDRFILSAGHASGLLYSLLYSLGLLAQEDLENFRQLGSKTPGHPEYGHTLGVEATTGPLGQGVAMGVGIALAQAHLNSKFKEIDHYTYVLCGDGDLQEGISYEALSLAGHLNLKNFIVLYDSNDVQLDSPLDVVFSENVQKRIESQGLFYQLVQENDVNLISEAISRAKAANKPSFIEIKTIIGEGSSKEKTSDVHGAPLGEDILTLKKNLGWENSDFYLGNEVKEHWKNTLGNRTFEKKKNFKLSNELAEFLKKGENIDFKIDLDLAKNQATRNSSGKILDYISQHLPYWIGGSADLSVSTKAKGSDGIFSSKNYQGRNLMFGVREFAMASIANGIALHSVLRPFVSTFFVFADYLKPALRLSAIMKLPVSYIFSHDSLMVGEDGPTHEPVEQLAMLRSVPNLGVYRPGDENELKSAYELALTKKDQPSAIILSRQNIKSFDSCKKGFKNGAYLVRKTNSQWAIIATGSELGLADEIAKNLDLNLISLSNWQNTPIWDPNFAISLELATTFGWKVHAKYNFGHDDFGFSAPGDQILEKIGFTTEKLVEKIKKIIV</sequence>
<evidence type="ECO:0000256" key="2">
    <source>
        <dbReference type="ARBA" id="ARBA00001936"/>
    </source>
</evidence>
<evidence type="ECO:0000256" key="11">
    <source>
        <dbReference type="ARBA" id="ARBA00022723"/>
    </source>
</evidence>
<dbReference type="InterPro" id="IPR005474">
    <property type="entry name" value="Transketolase_N"/>
</dbReference>
<dbReference type="Gene3D" id="3.40.50.970">
    <property type="match status" value="2"/>
</dbReference>
<comment type="cofactor">
    <cofactor evidence="2">
        <name>Mn(2+)</name>
        <dbReference type="ChEBI" id="CHEBI:29035"/>
    </cofactor>
</comment>
<dbReference type="EMBL" id="LR214971">
    <property type="protein sequence ID" value="VEU61935.1"/>
    <property type="molecule type" value="Genomic_DNA"/>
</dbReference>
<evidence type="ECO:0000313" key="18">
    <source>
        <dbReference type="Proteomes" id="UP000289629"/>
    </source>
</evidence>
<dbReference type="KEGG" id="mds:MDIS_02450"/>
<dbReference type="GO" id="GO:0004802">
    <property type="term" value="F:transketolase activity"/>
    <property type="evidence" value="ECO:0007669"/>
    <property type="project" value="UniProtKB-EC"/>
</dbReference>
<dbReference type="EC" id="2.2.1.1" evidence="9"/>
<evidence type="ECO:0000259" key="16">
    <source>
        <dbReference type="SMART" id="SM00861"/>
    </source>
</evidence>
<evidence type="ECO:0000256" key="15">
    <source>
        <dbReference type="ARBA" id="ARBA00049473"/>
    </source>
</evidence>
<evidence type="ECO:0000256" key="3">
    <source>
        <dbReference type="ARBA" id="ARBA00001941"/>
    </source>
</evidence>
<dbReference type="SUPFAM" id="SSF52922">
    <property type="entry name" value="TK C-terminal domain-like"/>
    <property type="match status" value="1"/>
</dbReference>
<dbReference type="AlphaFoldDB" id="A0AAJ5NLI2"/>
<dbReference type="GO" id="GO:0006098">
    <property type="term" value="P:pentose-phosphate shunt"/>
    <property type="evidence" value="ECO:0007669"/>
    <property type="project" value="TreeGrafter"/>
</dbReference>
<evidence type="ECO:0000256" key="12">
    <source>
        <dbReference type="ARBA" id="ARBA00022837"/>
    </source>
</evidence>
<dbReference type="PROSITE" id="PS00802">
    <property type="entry name" value="TRANSKETOLASE_2"/>
    <property type="match status" value="1"/>
</dbReference>
<evidence type="ECO:0000256" key="4">
    <source>
        <dbReference type="ARBA" id="ARBA00001946"/>
    </source>
</evidence>
<evidence type="ECO:0000256" key="1">
    <source>
        <dbReference type="ARBA" id="ARBA00001913"/>
    </source>
</evidence>
<dbReference type="RefSeq" id="WP_044635476.1">
    <property type="nucleotide sequence ID" value="NZ_CP007229.1"/>
</dbReference>
<feature type="domain" description="Transketolase-like pyrimidine-binding" evidence="16">
    <location>
        <begin position="330"/>
        <end position="500"/>
    </location>
</feature>
<evidence type="ECO:0000256" key="14">
    <source>
        <dbReference type="ARBA" id="ARBA00023052"/>
    </source>
</evidence>
<proteinExistence type="inferred from homology"/>
<dbReference type="CDD" id="cd07033">
    <property type="entry name" value="TPP_PYR_DXS_TK_like"/>
    <property type="match status" value="1"/>
</dbReference>
<organism evidence="17 18">
    <name type="scientific">Mesomycoplasma dispar</name>
    <dbReference type="NCBI Taxonomy" id="86660"/>
    <lineage>
        <taxon>Bacteria</taxon>
        <taxon>Bacillati</taxon>
        <taxon>Mycoplasmatota</taxon>
        <taxon>Mycoplasmoidales</taxon>
        <taxon>Metamycoplasmataceae</taxon>
        <taxon>Mesomycoplasma</taxon>
    </lineage>
</organism>
<dbReference type="Pfam" id="PF00456">
    <property type="entry name" value="Transketolase_N"/>
    <property type="match status" value="1"/>
</dbReference>
<dbReference type="CDD" id="cd02012">
    <property type="entry name" value="TPP_TK"/>
    <property type="match status" value="1"/>
</dbReference>
<evidence type="ECO:0000256" key="5">
    <source>
        <dbReference type="ARBA" id="ARBA00001964"/>
    </source>
</evidence>
<keyword evidence="12" id="KW-0106">Calcium</keyword>